<comment type="caution">
    <text evidence="1">The sequence shown here is derived from an EMBL/GenBank/DDBJ whole genome shotgun (WGS) entry which is preliminary data.</text>
</comment>
<dbReference type="GO" id="GO:0016020">
    <property type="term" value="C:membrane"/>
    <property type="evidence" value="ECO:0007669"/>
    <property type="project" value="InterPro"/>
</dbReference>
<dbReference type="PANTHER" id="PTHR12224">
    <property type="entry name" value="BETA-1,4-MANNOSYL-GLYCOPROTEIN BETA-1,4-N-ACETYLGLUCOSAMINYL-TRANSFERASE"/>
    <property type="match status" value="1"/>
</dbReference>
<accession>A0A9P4XRD4</accession>
<dbReference type="RefSeq" id="XP_040771111.1">
    <property type="nucleotide sequence ID" value="XM_040915861.1"/>
</dbReference>
<dbReference type="AlphaFoldDB" id="A0A9P4XRD4"/>
<dbReference type="GeneID" id="63832990"/>
<dbReference type="Pfam" id="PF04724">
    <property type="entry name" value="Glyco_transf_17"/>
    <property type="match status" value="1"/>
</dbReference>
<sequence>QRRIYDLLVVTSETSADLLEFRLASMYQHIDYFIILETPSPAKAEDSGSSDPSAPPPSIDPPTLLDRIWTSRLSSYHAKIIRHTLSQHAYDFKHGLDHAATTRNAIFTRVIPLLTGAQKVQLGDVLLISDVEEVLRPVTTRVLRNCDIPERTTVRTRRYWYSYHEKGNEWWPHPQATVYQGADTILPDDLRKQRSLDEYVFGDGGWTCHLCYPTISETLVKLGEGGVIWHDGPRWKAAGRVVSKVMKGIDLYDRTHLARIEVNPDLPPYLQNNPHRYKWLLDRDPLGANFADF</sequence>
<dbReference type="InterPro" id="IPR006813">
    <property type="entry name" value="Glyco_trans_17"/>
</dbReference>
<proteinExistence type="predicted"/>
<organism evidence="1 2">
    <name type="scientific">Cryphonectria parasitica (strain ATCC 38755 / EP155)</name>
    <dbReference type="NCBI Taxonomy" id="660469"/>
    <lineage>
        <taxon>Eukaryota</taxon>
        <taxon>Fungi</taxon>
        <taxon>Dikarya</taxon>
        <taxon>Ascomycota</taxon>
        <taxon>Pezizomycotina</taxon>
        <taxon>Sordariomycetes</taxon>
        <taxon>Sordariomycetidae</taxon>
        <taxon>Diaporthales</taxon>
        <taxon>Cryphonectriaceae</taxon>
        <taxon>Cryphonectria-Endothia species complex</taxon>
        <taxon>Cryphonectria</taxon>
    </lineage>
</organism>
<protein>
    <submittedName>
        <fullName evidence="1">Family 17 glycosyltransferase</fullName>
    </submittedName>
</protein>
<dbReference type="GO" id="GO:0006044">
    <property type="term" value="P:N-acetylglucosamine metabolic process"/>
    <property type="evidence" value="ECO:0007669"/>
    <property type="project" value="TreeGrafter"/>
</dbReference>
<keyword evidence="2" id="KW-1185">Reference proteome</keyword>
<dbReference type="PANTHER" id="PTHR12224:SF0">
    <property type="entry name" value="BETA-1,4-MANNOSYL-GLYCOPROTEIN 4-BETA-N-ACETYLGLUCOSAMINYLTRANSFERASE"/>
    <property type="match status" value="1"/>
</dbReference>
<dbReference type="EMBL" id="MU032353">
    <property type="protein sequence ID" value="KAF3760132.1"/>
    <property type="molecule type" value="Genomic_DNA"/>
</dbReference>
<dbReference type="OrthoDB" id="6474464at2759"/>
<reference evidence="1" key="1">
    <citation type="journal article" date="2020" name="Phytopathology">
        <title>Genome sequence of the chestnut blight fungus Cryphonectria parasitica EP155: A fundamental resource for an archetypical invasive plant pathogen.</title>
        <authorList>
            <person name="Crouch J.A."/>
            <person name="Dawe A."/>
            <person name="Aerts A."/>
            <person name="Barry K."/>
            <person name="Churchill A.C.L."/>
            <person name="Grimwood J."/>
            <person name="Hillman B."/>
            <person name="Milgroom M.G."/>
            <person name="Pangilinan J."/>
            <person name="Smith M."/>
            <person name="Salamov A."/>
            <person name="Schmutz J."/>
            <person name="Yadav J."/>
            <person name="Grigoriev I.V."/>
            <person name="Nuss D."/>
        </authorList>
    </citation>
    <scope>NUCLEOTIDE SEQUENCE</scope>
    <source>
        <strain evidence="1">EP155</strain>
    </source>
</reference>
<feature type="non-terminal residue" evidence="1">
    <location>
        <position position="1"/>
    </location>
</feature>
<name>A0A9P4XRD4_CRYP1</name>
<dbReference type="Proteomes" id="UP000803844">
    <property type="component" value="Unassembled WGS sequence"/>
</dbReference>
<evidence type="ECO:0000313" key="2">
    <source>
        <dbReference type="Proteomes" id="UP000803844"/>
    </source>
</evidence>
<dbReference type="GO" id="GO:0003830">
    <property type="term" value="F:beta-1,4-mannosylglycoprotein 4-beta-N-acetylglucosaminyltransferase activity"/>
    <property type="evidence" value="ECO:0007669"/>
    <property type="project" value="InterPro"/>
</dbReference>
<gene>
    <name evidence="1" type="ORF">M406DRAFT_231146</name>
</gene>
<feature type="non-terminal residue" evidence="1">
    <location>
        <position position="293"/>
    </location>
</feature>
<evidence type="ECO:0000313" key="1">
    <source>
        <dbReference type="EMBL" id="KAF3760132.1"/>
    </source>
</evidence>